<dbReference type="OrthoDB" id="3522542at2"/>
<proteinExistence type="predicted"/>
<sequence>MRIDPAQQRRLQEICDNPLARITEAERDGRTGEAEGLHVSLAAAEAELAHVAGLIARRDAAVDLGMPTYRDLAQTSPLLGEPRFGTRRQRPDNQHS</sequence>
<reference evidence="2 3" key="1">
    <citation type="submission" date="2019-03" db="EMBL/GenBank/DDBJ databases">
        <title>Draft genome sequences of novel Actinobacteria.</title>
        <authorList>
            <person name="Sahin N."/>
            <person name="Ay H."/>
            <person name="Saygin H."/>
        </authorList>
    </citation>
    <scope>NUCLEOTIDE SEQUENCE [LARGE SCALE GENOMIC DNA]</scope>
    <source>
        <strain evidence="2 3">CH32</strain>
    </source>
</reference>
<gene>
    <name evidence="2" type="ORF">E1286_23515</name>
</gene>
<dbReference type="Proteomes" id="UP000295302">
    <property type="component" value="Unassembled WGS sequence"/>
</dbReference>
<evidence type="ECO:0000313" key="3">
    <source>
        <dbReference type="Proteomes" id="UP000295302"/>
    </source>
</evidence>
<keyword evidence="3" id="KW-1185">Reference proteome</keyword>
<feature type="region of interest" description="Disordered" evidence="1">
    <location>
        <begin position="73"/>
        <end position="96"/>
    </location>
</feature>
<dbReference type="RefSeq" id="WP_132615602.1">
    <property type="nucleotide sequence ID" value="NZ_SMKQ01000076.1"/>
</dbReference>
<dbReference type="AlphaFoldDB" id="A0A4R4YKT6"/>
<organism evidence="2 3">
    <name type="scientific">Nonomuraea terrae</name>
    <dbReference type="NCBI Taxonomy" id="2530383"/>
    <lineage>
        <taxon>Bacteria</taxon>
        <taxon>Bacillati</taxon>
        <taxon>Actinomycetota</taxon>
        <taxon>Actinomycetes</taxon>
        <taxon>Streptosporangiales</taxon>
        <taxon>Streptosporangiaceae</taxon>
        <taxon>Nonomuraea</taxon>
    </lineage>
</organism>
<protein>
    <submittedName>
        <fullName evidence="2">Uncharacterized protein</fullName>
    </submittedName>
</protein>
<dbReference type="EMBL" id="SMKQ01000076">
    <property type="protein sequence ID" value="TDD45571.1"/>
    <property type="molecule type" value="Genomic_DNA"/>
</dbReference>
<comment type="caution">
    <text evidence="2">The sequence shown here is derived from an EMBL/GenBank/DDBJ whole genome shotgun (WGS) entry which is preliminary data.</text>
</comment>
<name>A0A4R4YKT6_9ACTN</name>
<accession>A0A4R4YKT6</accession>
<evidence type="ECO:0000313" key="2">
    <source>
        <dbReference type="EMBL" id="TDD45571.1"/>
    </source>
</evidence>
<evidence type="ECO:0000256" key="1">
    <source>
        <dbReference type="SAM" id="MobiDB-lite"/>
    </source>
</evidence>